<evidence type="ECO:0008006" key="4">
    <source>
        <dbReference type="Google" id="ProtNLM"/>
    </source>
</evidence>
<organism evidence="2 3">
    <name type="scientific">Chryseobacterium soldanellicola</name>
    <dbReference type="NCBI Taxonomy" id="311333"/>
    <lineage>
        <taxon>Bacteria</taxon>
        <taxon>Pseudomonadati</taxon>
        <taxon>Bacteroidota</taxon>
        <taxon>Flavobacteriia</taxon>
        <taxon>Flavobacteriales</taxon>
        <taxon>Weeksellaceae</taxon>
        <taxon>Chryseobacterium group</taxon>
        <taxon>Chryseobacterium</taxon>
    </lineage>
</organism>
<dbReference type="STRING" id="311333.SAMN05421664_1903"/>
<dbReference type="Proteomes" id="UP000199627">
    <property type="component" value="Unassembled WGS sequence"/>
</dbReference>
<feature type="signal peptide" evidence="1">
    <location>
        <begin position="1"/>
        <end position="18"/>
    </location>
</feature>
<accession>A0A1H1BK17</accession>
<dbReference type="RefSeq" id="WP_089755475.1">
    <property type="nucleotide sequence ID" value="NZ_FNKL01000002.1"/>
</dbReference>
<feature type="chain" id="PRO_5011615710" description="GLPGLI family protein" evidence="1">
    <location>
        <begin position="19"/>
        <end position="204"/>
    </location>
</feature>
<keyword evidence="3" id="KW-1185">Reference proteome</keyword>
<dbReference type="EMBL" id="FNKL01000002">
    <property type="protein sequence ID" value="SDQ52193.1"/>
    <property type="molecule type" value="Genomic_DNA"/>
</dbReference>
<proteinExistence type="predicted"/>
<dbReference type="OrthoDB" id="1151160at2"/>
<gene>
    <name evidence="2" type="ORF">SAMN05421664_1903</name>
</gene>
<name>A0A1H1BK17_9FLAO</name>
<evidence type="ECO:0000256" key="1">
    <source>
        <dbReference type="SAM" id="SignalP"/>
    </source>
</evidence>
<sequence length="204" mass="23779">MKKLFLLLFMAITTATFAQTENQLIIQQGNLDFLKDQTEVNVQLKFDNTLYQVENFTEAQYLEKRKEDILKNRKKTEQDWHKWSDAWEKFKTTDYLDYFLKGINSKSKKVLFRKEVNAKYTLIIDAKWIYVGWHGGMIGQEAKLTSDITFVETENPSKVIMKIQGDKILGKPQNKDFVMEYGRVAGAYEATGKELGKVIKKALK</sequence>
<evidence type="ECO:0000313" key="2">
    <source>
        <dbReference type="EMBL" id="SDQ52193.1"/>
    </source>
</evidence>
<evidence type="ECO:0000313" key="3">
    <source>
        <dbReference type="Proteomes" id="UP000199627"/>
    </source>
</evidence>
<protein>
    <recommendedName>
        <fullName evidence="4">GLPGLI family protein</fullName>
    </recommendedName>
</protein>
<dbReference type="AlphaFoldDB" id="A0A1H1BK17"/>
<keyword evidence="1" id="KW-0732">Signal</keyword>
<reference evidence="3" key="1">
    <citation type="submission" date="2016-10" db="EMBL/GenBank/DDBJ databases">
        <authorList>
            <person name="Varghese N."/>
            <person name="Submissions S."/>
        </authorList>
    </citation>
    <scope>NUCLEOTIDE SEQUENCE [LARGE SCALE GENOMIC DNA]</scope>
    <source>
        <strain evidence="3">DSM 17072</strain>
    </source>
</reference>